<keyword evidence="1" id="KW-0472">Membrane</keyword>
<organism evidence="2 3">
    <name type="scientific">Aurantiacibacter gilvus</name>
    <dbReference type="NCBI Taxonomy" id="3139141"/>
    <lineage>
        <taxon>Bacteria</taxon>
        <taxon>Pseudomonadati</taxon>
        <taxon>Pseudomonadota</taxon>
        <taxon>Alphaproteobacteria</taxon>
        <taxon>Sphingomonadales</taxon>
        <taxon>Erythrobacteraceae</taxon>
        <taxon>Aurantiacibacter</taxon>
    </lineage>
</organism>
<keyword evidence="1" id="KW-1133">Transmembrane helix</keyword>
<comment type="caution">
    <text evidence="2">The sequence shown here is derived from an EMBL/GenBank/DDBJ whole genome shotgun (WGS) entry which is preliminary data.</text>
</comment>
<evidence type="ECO:0000313" key="2">
    <source>
        <dbReference type="EMBL" id="MEL1250052.1"/>
    </source>
</evidence>
<evidence type="ECO:0000256" key="1">
    <source>
        <dbReference type="SAM" id="Phobius"/>
    </source>
</evidence>
<dbReference type="RefSeq" id="WP_341672572.1">
    <property type="nucleotide sequence ID" value="NZ_JBBYHV010000001.1"/>
</dbReference>
<name>A0ABU9ICA8_9SPHN</name>
<feature type="transmembrane region" description="Helical" evidence="1">
    <location>
        <begin position="76"/>
        <end position="100"/>
    </location>
</feature>
<sequence>MPFSERVKAMETIDLVRIARAPESEGFEPAMVEAATAELTSRDVSESELVEIDYELDDLNTFEEYQAEKQLGPVGWVLFVVLAPVILLPLLAIAAVRGAVGYETWSRQATKATGIGIGAYFLLIGILIVADLATSR</sequence>
<gene>
    <name evidence="2" type="ORF">AAEO60_05155</name>
</gene>
<dbReference type="EMBL" id="JBBYHV010000001">
    <property type="protein sequence ID" value="MEL1250052.1"/>
    <property type="molecule type" value="Genomic_DNA"/>
</dbReference>
<evidence type="ECO:0000313" key="3">
    <source>
        <dbReference type="Proteomes" id="UP001497045"/>
    </source>
</evidence>
<dbReference type="Proteomes" id="UP001497045">
    <property type="component" value="Unassembled WGS sequence"/>
</dbReference>
<protein>
    <recommendedName>
        <fullName evidence="4">DUF4190 domain-containing protein</fullName>
    </recommendedName>
</protein>
<feature type="transmembrane region" description="Helical" evidence="1">
    <location>
        <begin position="112"/>
        <end position="133"/>
    </location>
</feature>
<keyword evidence="1" id="KW-0812">Transmembrane</keyword>
<reference evidence="2 3" key="1">
    <citation type="submission" date="2024-04" db="EMBL/GenBank/DDBJ databases">
        <title>Aurantiacibacter sp. DGU6 16S ribosomal RNA gene Genome sequencing and assembly.</title>
        <authorList>
            <person name="Park S."/>
        </authorList>
    </citation>
    <scope>NUCLEOTIDE SEQUENCE [LARGE SCALE GENOMIC DNA]</scope>
    <source>
        <strain evidence="2 3">DGU6</strain>
    </source>
</reference>
<evidence type="ECO:0008006" key="4">
    <source>
        <dbReference type="Google" id="ProtNLM"/>
    </source>
</evidence>
<proteinExistence type="predicted"/>
<accession>A0ABU9ICA8</accession>
<keyword evidence="3" id="KW-1185">Reference proteome</keyword>